<proteinExistence type="predicted"/>
<comment type="caution">
    <text evidence="1">The sequence shown here is derived from an EMBL/GenBank/DDBJ whole genome shotgun (WGS) entry which is preliminary data.</text>
</comment>
<name>A0ABS2R9B1_9BACI</name>
<dbReference type="InterPro" id="IPR017853">
    <property type="entry name" value="GH"/>
</dbReference>
<evidence type="ECO:0000313" key="1">
    <source>
        <dbReference type="EMBL" id="MBM7715749.1"/>
    </source>
</evidence>
<reference evidence="1 2" key="1">
    <citation type="submission" date="2021-01" db="EMBL/GenBank/DDBJ databases">
        <title>Genomic Encyclopedia of Type Strains, Phase IV (KMG-IV): sequencing the most valuable type-strain genomes for metagenomic binning, comparative biology and taxonomic classification.</title>
        <authorList>
            <person name="Goeker M."/>
        </authorList>
    </citation>
    <scope>NUCLEOTIDE SEQUENCE [LARGE SCALE GENOMIC DNA]</scope>
    <source>
        <strain evidence="1 2">DSM 105453</strain>
    </source>
</reference>
<organism evidence="1 2">
    <name type="scientific">Siminovitchia thermophila</name>
    <dbReference type="NCBI Taxonomy" id="1245522"/>
    <lineage>
        <taxon>Bacteria</taxon>
        <taxon>Bacillati</taxon>
        <taxon>Bacillota</taxon>
        <taxon>Bacilli</taxon>
        <taxon>Bacillales</taxon>
        <taxon>Bacillaceae</taxon>
        <taxon>Siminovitchia</taxon>
    </lineage>
</organism>
<evidence type="ECO:0000313" key="2">
    <source>
        <dbReference type="Proteomes" id="UP000823485"/>
    </source>
</evidence>
<dbReference type="Proteomes" id="UP000823485">
    <property type="component" value="Unassembled WGS sequence"/>
</dbReference>
<gene>
    <name evidence="1" type="ORF">JOC94_002738</name>
</gene>
<dbReference type="EMBL" id="JAFBFH010000018">
    <property type="protein sequence ID" value="MBM7715749.1"/>
    <property type="molecule type" value="Genomic_DNA"/>
</dbReference>
<accession>A0ABS2R9B1</accession>
<sequence>MKRFYILGLVIIICLLLPILLWLAEPGKKLHIAIIDKTVPNETFREHLGITWLLNHLKYTDHKNQPFQSASDYYGFVPNNEEKAYDIRALPDNYDRYGVIYLADTYGVYDEDLPWIEKEREGSRSGEIYGGLDSEEWAAIVDRLSKKEKSLLIAEYNTFASPTHEAVKNSVTDYLGLDWSGWNGRYFDELDPQKNKEIPQWILEEYGTAWNYSGAGFLLVNDTDNQVVVLEMDKHLREKGIRVSFTKEGRKQFHLDDSPDYEYWFDIVKPKSDAKVLANYDWNLTDEGEKLLKKHDIPAEFAAVLSREHGPSSSYYFAGDFNDMADVPRFYQMKGLQSIYKMAQTFSDQAFYWSTYFPMMESILKSFAEKEEVIQGKKSAKLTYNARVNKDSFEILKGNKWEPLVIKGVNMGMGKPGAFPGEAAITEEEYYRWFEQIGKMNANTLRVYTLHPPGFYRALKRYNDKHREKIYLFHGVWINEEKLEESLDAFETENLREFQEEMKTIVDVIHGNKIVEERPGHASGVNRADISEFVIGWILGIEWYPHMVQNTNNVHASIGDYDGTYFQTKDAQPFEHWLAQQMDFITQYEVDKYRYIRPMSFTNWVTTDLLEHPAEPNEDEDLVSVNPNVIHTKKEMNKTQQFASYHIYPYYPDFFNFDESYLSYVDHRGEKNSYAAYLSELHDAHRLPILVAEFGVPSSRGLTHANPFGWNQGYLSEKEQGAILRRLFEDIMAEKLLGGLIFTWQDEWFKRTWNTMDYDNPNRRPYWSNAQTNEQQFGLLSFDRHSIQVDGVAEEWKSKPLYQKYSGLKALYVDHDERYLYIRLDNDLTKQGDPVILLDVAPNQGNDLIKGIDNVSFSNGVDFIIDLRKKESRMKVDAYYNLFTYQYGHQLGMIEAGPKPVNNSGEFSIIQYALNKELTLPQQHTVLPFSAYETGKLKEGNGNPSSKDYDSLADYYRNDEGMLELRIPWLLIQAKDPSQKEFVGDLYKDGMNASAFVDEINVGALYVENGGNVIDSFPAVQEGRLLKMKGYSWENWDMPQYEERLKQSYDTIQELFLHIE</sequence>
<dbReference type="SUPFAM" id="SSF51445">
    <property type="entry name" value="(Trans)glycosidases"/>
    <property type="match status" value="1"/>
</dbReference>
<keyword evidence="2" id="KW-1185">Reference proteome</keyword>
<dbReference type="Gene3D" id="3.20.20.80">
    <property type="entry name" value="Glycosidases"/>
    <property type="match status" value="1"/>
</dbReference>
<dbReference type="RefSeq" id="WP_205179538.1">
    <property type="nucleotide sequence ID" value="NZ_JAFBFH010000018.1"/>
</dbReference>
<protein>
    <submittedName>
        <fullName evidence="1">Uncharacterized protein</fullName>
    </submittedName>
</protein>